<protein>
    <submittedName>
        <fullName evidence="2">Uncharacterized protein</fullName>
    </submittedName>
</protein>
<gene>
    <name evidence="2" type="ORF">V5O48_015144</name>
</gene>
<sequence>MTAGPSFAEVTARASSEADGEFFLADGGVYSRAAWGRLGIPTPPIPAPRDKLDPNDMKDVFAMRRTTWFDSNRPYLPLLPRFDLLTRMHPAFRGLCHKYGHFPVAGVAAGVYKLEPEMVKNWDTLEKWLRNMVLRLMKIADPDGFVVTKHFTLWPFPASYGYLGFVGTEGKAQRVAASARDAFYPLIAACSLFIRCCEERHAANYSFDWKTHLPPKPEQTKPGQERRPYQPGEIHAAWIHELVNSFAGDWEVERIGAIFRASDSTVTRFLELFGRLNMPIILYWGPLSSISPCRSVSDPKVPVIDQLHSLGPKRDVLRILELQLQRHDDENTPPPTSSQNRLDSTSVEERIRSIPLDSRSGQLPGEEIHAFLTRREAEDEKKALTDDKIQRQRIVSREAAAAQPRCPGNHGPKVWYWQKEFFGDGPRDFFRVRTLLEEGEVSGEWFDHNNTMKVFNGRANCWDICSELGDGPPLDDYDLDDDILDTDSPADLGPSDAKMEGLAVEQTHESVGTARIEASYITMELETYESVGNVGTEVSQLELEEGELEDHVREYLPHSNGTITNHASANTLDAPPISAEEVSKQLFTTDEGPETLEFVSAFSMDDTASSRYGFTYYACDDDPVSIKKELSWAHCAEALGNGRWLDSYPHLLEERLPPGTVERLRAFFSRLLVAETKLNPAFDLFFPDSQICLAGYRRFRVIPRRIGYGQDVMYQLVGEKGFHLLIPDPVTVLQTFRLNWGPTLIDVARQLARNGVRFYSLVPGPPAPTNNRRQLREEPRLGFRHKWYLPDVDDYRAYVSARNRFLQSPRGRAALFEGGHLARIAREVVDVESVVYGPDVSTVFSEGRCFFEDSGLGYWGEVLTEEESDLICGLYYCPTNKAQDWGNPAYLNTHRSWYPRLGAFRSSSINVDYWSKDCERWYQHRRAECDQGVADVKDASNWKRGMKLNHSVAKMTKANQTIAHEFLQKHYPFQS</sequence>
<proteinExistence type="predicted"/>
<name>A0ABR3EVB8_9AGAR</name>
<keyword evidence="3" id="KW-1185">Reference proteome</keyword>
<accession>A0ABR3EVB8</accession>
<evidence type="ECO:0000313" key="2">
    <source>
        <dbReference type="EMBL" id="KAL0566854.1"/>
    </source>
</evidence>
<dbReference type="EMBL" id="JBAHYK010001752">
    <property type="protein sequence ID" value="KAL0566854.1"/>
    <property type="molecule type" value="Genomic_DNA"/>
</dbReference>
<comment type="caution">
    <text evidence="2">The sequence shown here is derived from an EMBL/GenBank/DDBJ whole genome shotgun (WGS) entry which is preliminary data.</text>
</comment>
<feature type="region of interest" description="Disordered" evidence="1">
    <location>
        <begin position="325"/>
        <end position="348"/>
    </location>
</feature>
<dbReference type="Proteomes" id="UP001465976">
    <property type="component" value="Unassembled WGS sequence"/>
</dbReference>
<evidence type="ECO:0000313" key="3">
    <source>
        <dbReference type="Proteomes" id="UP001465976"/>
    </source>
</evidence>
<organism evidence="2 3">
    <name type="scientific">Marasmius crinis-equi</name>
    <dbReference type="NCBI Taxonomy" id="585013"/>
    <lineage>
        <taxon>Eukaryota</taxon>
        <taxon>Fungi</taxon>
        <taxon>Dikarya</taxon>
        <taxon>Basidiomycota</taxon>
        <taxon>Agaricomycotina</taxon>
        <taxon>Agaricomycetes</taxon>
        <taxon>Agaricomycetidae</taxon>
        <taxon>Agaricales</taxon>
        <taxon>Marasmiineae</taxon>
        <taxon>Marasmiaceae</taxon>
        <taxon>Marasmius</taxon>
    </lineage>
</organism>
<evidence type="ECO:0000256" key="1">
    <source>
        <dbReference type="SAM" id="MobiDB-lite"/>
    </source>
</evidence>
<reference evidence="2 3" key="1">
    <citation type="submission" date="2024-02" db="EMBL/GenBank/DDBJ databases">
        <title>A draft genome for the cacao thread blight pathogen Marasmius crinis-equi.</title>
        <authorList>
            <person name="Cohen S.P."/>
            <person name="Baruah I.K."/>
            <person name="Amoako-Attah I."/>
            <person name="Bukari Y."/>
            <person name="Meinhardt L.W."/>
            <person name="Bailey B.A."/>
        </authorList>
    </citation>
    <scope>NUCLEOTIDE SEQUENCE [LARGE SCALE GENOMIC DNA]</scope>
    <source>
        <strain evidence="2 3">GH-76</strain>
    </source>
</reference>